<evidence type="ECO:0000313" key="2">
    <source>
        <dbReference type="EMBL" id="URD95725.1"/>
    </source>
</evidence>
<dbReference type="AlphaFoldDB" id="A0A9E7FFK4"/>
<evidence type="ECO:0000256" key="1">
    <source>
        <dbReference type="SAM" id="SignalP"/>
    </source>
</evidence>
<dbReference type="Proteomes" id="UP001055439">
    <property type="component" value="Chromosome 4"/>
</dbReference>
<name>A0A9E7FFK4_9LILI</name>
<reference evidence="2" key="1">
    <citation type="submission" date="2022-05" db="EMBL/GenBank/DDBJ databases">
        <title>The Musa troglodytarum L. genome provides insights into the mechanism of non-climacteric behaviour and enrichment of carotenoids.</title>
        <authorList>
            <person name="Wang J."/>
        </authorList>
    </citation>
    <scope>NUCLEOTIDE SEQUENCE</scope>
    <source>
        <tissue evidence="2">Leaf</tissue>
    </source>
</reference>
<organism evidence="2 3">
    <name type="scientific">Musa troglodytarum</name>
    <name type="common">fe'i banana</name>
    <dbReference type="NCBI Taxonomy" id="320322"/>
    <lineage>
        <taxon>Eukaryota</taxon>
        <taxon>Viridiplantae</taxon>
        <taxon>Streptophyta</taxon>
        <taxon>Embryophyta</taxon>
        <taxon>Tracheophyta</taxon>
        <taxon>Spermatophyta</taxon>
        <taxon>Magnoliopsida</taxon>
        <taxon>Liliopsida</taxon>
        <taxon>Zingiberales</taxon>
        <taxon>Musaceae</taxon>
        <taxon>Musa</taxon>
    </lineage>
</organism>
<feature type="signal peptide" evidence="1">
    <location>
        <begin position="1"/>
        <end position="27"/>
    </location>
</feature>
<accession>A0A9E7FFK4</accession>
<keyword evidence="3" id="KW-1185">Reference proteome</keyword>
<feature type="chain" id="PRO_5039174289" evidence="1">
    <location>
        <begin position="28"/>
        <end position="162"/>
    </location>
</feature>
<evidence type="ECO:0000313" key="3">
    <source>
        <dbReference type="Proteomes" id="UP001055439"/>
    </source>
</evidence>
<dbReference type="EMBL" id="CP097506">
    <property type="protein sequence ID" value="URD95725.1"/>
    <property type="molecule type" value="Genomic_DNA"/>
</dbReference>
<keyword evidence="1" id="KW-0732">Signal</keyword>
<sequence length="162" mass="18038">MALRLYSSELLLLILLTSSVVGPPATARPSKGGRAEHGSMMFEVLRKVPVPPSCRSCSSYSPHKPCPPCPPHSGHGSFPERSSVVRQLAWTANTAWIPDEDKFIETSAKGGMDVRDGEEPKRRVQLRTTKTFLSLIPHTSSYKCLMDSNHNREQFAYDRLDI</sequence>
<protein>
    <submittedName>
        <fullName evidence="2">Uncharacterized protein</fullName>
    </submittedName>
</protein>
<gene>
    <name evidence="2" type="ORF">MUK42_28943</name>
</gene>
<proteinExistence type="predicted"/>